<feature type="region of interest" description="Disordered" evidence="1">
    <location>
        <begin position="329"/>
        <end position="377"/>
    </location>
</feature>
<dbReference type="CDD" id="cd14703">
    <property type="entry name" value="bZIP_plant_RF2"/>
    <property type="match status" value="1"/>
</dbReference>
<evidence type="ECO:0008006" key="4">
    <source>
        <dbReference type="Google" id="ProtNLM"/>
    </source>
</evidence>
<dbReference type="EMBL" id="RDQH01000334">
    <property type="protein sequence ID" value="RXH92263.1"/>
    <property type="molecule type" value="Genomic_DNA"/>
</dbReference>
<sequence length="377" mass="42269">MANSKGSSNMRNFMYSGKHPLLPPKSPLPSVPPSYADYVLSPAIGSKTVQKPREGNAHHQRTSSESLLIEEQPSWLDDLLNEPDTPIRRGGHRRSSSDSVAYVDAINASNLDYATQDDYKYHNMISALSWGSQDLDPRKDLRHASLYTELNLVKQKNKAWESSLNSVNNLNSLPSVRDNIVLQSSGSLSTPQEADGIASTAGEKHDHVDSGLHDPKSSSERKDNSNAKPYASETDAKRAKQQFAQRSRVRKLQYIAELERNVQALQASAEGTEVSAELEFLNQQNMILSMENKALKQRLESIGQEQLIKYLEQELLEREIGRLRVLYQQQQQQQQQQPSSSHRRSNSRDLDSQFANLSLKHKDANAGRDPVTGALRI</sequence>
<evidence type="ECO:0000313" key="2">
    <source>
        <dbReference type="EMBL" id="RXH92263.1"/>
    </source>
</evidence>
<gene>
    <name evidence="2" type="ORF">DVH24_033159</name>
</gene>
<dbReference type="PANTHER" id="PTHR46835">
    <property type="entry name" value="BASIC-LEUCINE ZIPPER (BZIP) TRANSCRIPTION FACTOR FAMILY PROTEIN-RELATED"/>
    <property type="match status" value="1"/>
</dbReference>
<protein>
    <recommendedName>
        <fullName evidence="4">BZIP domain-containing protein</fullName>
    </recommendedName>
</protein>
<dbReference type="InterPro" id="IPR044797">
    <property type="entry name" value="At4g06598-like"/>
</dbReference>
<feature type="compositionally biased region" description="Basic and acidic residues" evidence="1">
    <location>
        <begin position="202"/>
        <end position="225"/>
    </location>
</feature>
<feature type="region of interest" description="Disordered" evidence="1">
    <location>
        <begin position="185"/>
        <end position="244"/>
    </location>
</feature>
<proteinExistence type="predicted"/>
<dbReference type="Proteomes" id="UP000290289">
    <property type="component" value="Chromosome 8"/>
</dbReference>
<evidence type="ECO:0000313" key="3">
    <source>
        <dbReference type="Proteomes" id="UP000290289"/>
    </source>
</evidence>
<keyword evidence="3" id="KW-1185">Reference proteome</keyword>
<evidence type="ECO:0000256" key="1">
    <source>
        <dbReference type="SAM" id="MobiDB-lite"/>
    </source>
</evidence>
<feature type="compositionally biased region" description="Polar residues" evidence="1">
    <location>
        <begin position="1"/>
        <end position="11"/>
    </location>
</feature>
<dbReference type="GO" id="GO:0005634">
    <property type="term" value="C:nucleus"/>
    <property type="evidence" value="ECO:0007669"/>
    <property type="project" value="UniProtKB-ARBA"/>
</dbReference>
<dbReference type="GO" id="GO:0003700">
    <property type="term" value="F:DNA-binding transcription factor activity"/>
    <property type="evidence" value="ECO:0007669"/>
    <property type="project" value="InterPro"/>
</dbReference>
<dbReference type="AlphaFoldDB" id="A0A498JEM4"/>
<feature type="region of interest" description="Disordered" evidence="1">
    <location>
        <begin position="1"/>
        <end position="29"/>
    </location>
</feature>
<comment type="caution">
    <text evidence="2">The sequence shown here is derived from an EMBL/GenBank/DDBJ whole genome shotgun (WGS) entry which is preliminary data.</text>
</comment>
<accession>A0A498JEM4</accession>
<reference evidence="2 3" key="1">
    <citation type="submission" date="2018-10" db="EMBL/GenBank/DDBJ databases">
        <title>A high-quality apple genome assembly.</title>
        <authorList>
            <person name="Hu J."/>
        </authorList>
    </citation>
    <scope>NUCLEOTIDE SEQUENCE [LARGE SCALE GENOMIC DNA]</scope>
    <source>
        <strain evidence="3">cv. HFTH1</strain>
        <tissue evidence="2">Young leaf</tissue>
    </source>
</reference>
<name>A0A498JEM4_MALDO</name>
<dbReference type="InterPro" id="IPR044759">
    <property type="entry name" value="bZIP_RF2"/>
</dbReference>
<organism evidence="2 3">
    <name type="scientific">Malus domestica</name>
    <name type="common">Apple</name>
    <name type="synonym">Pyrus malus</name>
    <dbReference type="NCBI Taxonomy" id="3750"/>
    <lineage>
        <taxon>Eukaryota</taxon>
        <taxon>Viridiplantae</taxon>
        <taxon>Streptophyta</taxon>
        <taxon>Embryophyta</taxon>
        <taxon>Tracheophyta</taxon>
        <taxon>Spermatophyta</taxon>
        <taxon>Magnoliopsida</taxon>
        <taxon>eudicotyledons</taxon>
        <taxon>Gunneridae</taxon>
        <taxon>Pentapetalae</taxon>
        <taxon>rosids</taxon>
        <taxon>fabids</taxon>
        <taxon>Rosales</taxon>
        <taxon>Rosaceae</taxon>
        <taxon>Amygdaloideae</taxon>
        <taxon>Maleae</taxon>
        <taxon>Malus</taxon>
    </lineage>
</organism>
<feature type="region of interest" description="Disordered" evidence="1">
    <location>
        <begin position="46"/>
        <end position="66"/>
    </location>
</feature>
<dbReference type="PANTHER" id="PTHR46835:SF3">
    <property type="entry name" value="BASIC-LEUCINE ZIPPER (BZIP) TRANSCRIPTION FACTOR FAMILY PROTEIN"/>
    <property type="match status" value="1"/>
</dbReference>